<proteinExistence type="predicted"/>
<sequence>MDRNIFKRIILTTLILSSCMNKQTNTNHFYDTRKINDLYRVPLLEPIELISADEDSWFLAVNSFKKGVKRMHVEAVGITDSILVGYVSSVYLDSKMTKAWYVIDYPEKKIEYFTDSHAYQQEIAKKGIVVPLVKAVDFYTSYWKQKAVNK</sequence>
<dbReference type="Proteomes" id="UP001597459">
    <property type="component" value="Unassembled WGS sequence"/>
</dbReference>
<dbReference type="RefSeq" id="WP_176030805.1">
    <property type="nucleotide sequence ID" value="NZ_JBHSJV010000001.1"/>
</dbReference>
<comment type="caution">
    <text evidence="1">The sequence shown here is derived from an EMBL/GenBank/DDBJ whole genome shotgun (WGS) entry which is preliminary data.</text>
</comment>
<dbReference type="EMBL" id="JBHULX010000048">
    <property type="protein sequence ID" value="MFD2593448.1"/>
    <property type="molecule type" value="Genomic_DNA"/>
</dbReference>
<name>A0ABW5NFV0_9FLAO</name>
<dbReference type="PROSITE" id="PS51257">
    <property type="entry name" value="PROKAR_LIPOPROTEIN"/>
    <property type="match status" value="1"/>
</dbReference>
<protein>
    <recommendedName>
        <fullName evidence="3">Lipoprotein</fullName>
    </recommendedName>
</protein>
<accession>A0ABW5NFV0</accession>
<keyword evidence="2" id="KW-1185">Reference proteome</keyword>
<gene>
    <name evidence="1" type="ORF">ACFSTE_21605</name>
</gene>
<reference evidence="2" key="1">
    <citation type="journal article" date="2019" name="Int. J. Syst. Evol. Microbiol.">
        <title>The Global Catalogue of Microorganisms (GCM) 10K type strain sequencing project: providing services to taxonomists for standard genome sequencing and annotation.</title>
        <authorList>
            <consortium name="The Broad Institute Genomics Platform"/>
            <consortium name="The Broad Institute Genome Sequencing Center for Infectious Disease"/>
            <person name="Wu L."/>
            <person name="Ma J."/>
        </authorList>
    </citation>
    <scope>NUCLEOTIDE SEQUENCE [LARGE SCALE GENOMIC DNA]</scope>
    <source>
        <strain evidence="2">KCTC 42423</strain>
    </source>
</reference>
<evidence type="ECO:0000313" key="2">
    <source>
        <dbReference type="Proteomes" id="UP001597459"/>
    </source>
</evidence>
<evidence type="ECO:0000313" key="1">
    <source>
        <dbReference type="EMBL" id="MFD2593448.1"/>
    </source>
</evidence>
<evidence type="ECO:0008006" key="3">
    <source>
        <dbReference type="Google" id="ProtNLM"/>
    </source>
</evidence>
<organism evidence="1 2">
    <name type="scientific">Aquimarina hainanensis</name>
    <dbReference type="NCBI Taxonomy" id="1578017"/>
    <lineage>
        <taxon>Bacteria</taxon>
        <taxon>Pseudomonadati</taxon>
        <taxon>Bacteroidota</taxon>
        <taxon>Flavobacteriia</taxon>
        <taxon>Flavobacteriales</taxon>
        <taxon>Flavobacteriaceae</taxon>
        <taxon>Aquimarina</taxon>
    </lineage>
</organism>